<proteinExistence type="predicted"/>
<name>L9KQ56_TUPCH</name>
<dbReference type="Proteomes" id="UP000011518">
    <property type="component" value="Unassembled WGS sequence"/>
</dbReference>
<accession>L9KQ56</accession>
<keyword evidence="3" id="KW-1185">Reference proteome</keyword>
<feature type="region of interest" description="Disordered" evidence="1">
    <location>
        <begin position="1"/>
        <end position="113"/>
    </location>
</feature>
<evidence type="ECO:0000313" key="3">
    <source>
        <dbReference type="Proteomes" id="UP000011518"/>
    </source>
</evidence>
<reference evidence="3" key="2">
    <citation type="journal article" date="2013" name="Nat. Commun.">
        <title>Genome of the Chinese tree shrew.</title>
        <authorList>
            <person name="Fan Y."/>
            <person name="Huang Z.Y."/>
            <person name="Cao C.C."/>
            <person name="Chen C.S."/>
            <person name="Chen Y.X."/>
            <person name="Fan D.D."/>
            <person name="He J."/>
            <person name="Hou H.L."/>
            <person name="Hu L."/>
            <person name="Hu X.T."/>
            <person name="Jiang X.T."/>
            <person name="Lai R."/>
            <person name="Lang Y.S."/>
            <person name="Liang B."/>
            <person name="Liao S.G."/>
            <person name="Mu D."/>
            <person name="Ma Y.Y."/>
            <person name="Niu Y.Y."/>
            <person name="Sun X.Q."/>
            <person name="Xia J.Q."/>
            <person name="Xiao J."/>
            <person name="Xiong Z.Q."/>
            <person name="Xu L."/>
            <person name="Yang L."/>
            <person name="Zhang Y."/>
            <person name="Zhao W."/>
            <person name="Zhao X.D."/>
            <person name="Zheng Y.T."/>
            <person name="Zhou J.M."/>
            <person name="Zhu Y.B."/>
            <person name="Zhang G.J."/>
            <person name="Wang J."/>
            <person name="Yao Y.G."/>
        </authorList>
    </citation>
    <scope>NUCLEOTIDE SEQUENCE [LARGE SCALE GENOMIC DNA]</scope>
</reference>
<evidence type="ECO:0000313" key="2">
    <source>
        <dbReference type="EMBL" id="ELW63317.1"/>
    </source>
</evidence>
<protein>
    <submittedName>
        <fullName evidence="2">Uncharacterized protein</fullName>
    </submittedName>
</protein>
<evidence type="ECO:0000256" key="1">
    <source>
        <dbReference type="SAM" id="MobiDB-lite"/>
    </source>
</evidence>
<reference evidence="3" key="1">
    <citation type="submission" date="2012-07" db="EMBL/GenBank/DDBJ databases">
        <title>Genome of the Chinese tree shrew, a rising model animal genetically related to primates.</title>
        <authorList>
            <person name="Zhang G."/>
            <person name="Fan Y."/>
            <person name="Yao Y."/>
            <person name="Huang Z."/>
        </authorList>
    </citation>
    <scope>NUCLEOTIDE SEQUENCE [LARGE SCALE GENOMIC DNA]</scope>
</reference>
<dbReference type="EMBL" id="KB320782">
    <property type="protein sequence ID" value="ELW63317.1"/>
    <property type="molecule type" value="Genomic_DNA"/>
</dbReference>
<organism evidence="2 3">
    <name type="scientific">Tupaia chinensis</name>
    <name type="common">Chinese tree shrew</name>
    <name type="synonym">Tupaia belangeri chinensis</name>
    <dbReference type="NCBI Taxonomy" id="246437"/>
    <lineage>
        <taxon>Eukaryota</taxon>
        <taxon>Metazoa</taxon>
        <taxon>Chordata</taxon>
        <taxon>Craniata</taxon>
        <taxon>Vertebrata</taxon>
        <taxon>Euteleostomi</taxon>
        <taxon>Mammalia</taxon>
        <taxon>Eutheria</taxon>
        <taxon>Euarchontoglires</taxon>
        <taxon>Scandentia</taxon>
        <taxon>Tupaiidae</taxon>
        <taxon>Tupaia</taxon>
    </lineage>
</organism>
<dbReference type="InParanoid" id="L9KQ56"/>
<dbReference type="AlphaFoldDB" id="L9KQ56"/>
<sequence>MPPLGTFSTRVHLRNKPRPFRSLAKPLKGPQTFQIQTKTKVEAHRGARSRCQKKAGPSPSVNASGTAVVQACPRDVAEVERQRSTSLRSRRHEPNSKGESPVHRGSRGACAPDTLTHAHTHTCNVHTPGWG</sequence>
<gene>
    <name evidence="2" type="ORF">TREES_T100000706</name>
</gene>
<feature type="compositionally biased region" description="Basic and acidic residues" evidence="1">
    <location>
        <begin position="92"/>
        <end position="102"/>
    </location>
</feature>